<dbReference type="Pfam" id="PF01545">
    <property type="entry name" value="Cation_efflux"/>
    <property type="match status" value="1"/>
</dbReference>
<feature type="region of interest" description="Disordered" evidence="7">
    <location>
        <begin position="358"/>
        <end position="389"/>
    </location>
</feature>
<keyword evidence="4" id="KW-0862">Zinc</keyword>
<feature type="domain" description="Cation efflux protein transmembrane" evidence="9">
    <location>
        <begin position="19"/>
        <end position="256"/>
    </location>
</feature>
<dbReference type="SUPFAM" id="SSF161111">
    <property type="entry name" value="Cation efflux protein transmembrane domain-like"/>
    <property type="match status" value="1"/>
</dbReference>
<protein>
    <recommendedName>
        <fullName evidence="9">Cation efflux protein transmembrane domain-containing protein</fullName>
    </recommendedName>
</protein>
<dbReference type="PANTHER" id="PTHR45820">
    <property type="entry name" value="FI23527P1"/>
    <property type="match status" value="1"/>
</dbReference>
<dbReference type="STRING" id="109895.A0A507DTZ9"/>
<gene>
    <name evidence="10" type="ORF">PhCBS80983_g05935</name>
</gene>
<keyword evidence="3 8" id="KW-0812">Transmembrane</keyword>
<dbReference type="Gene3D" id="1.20.1510.10">
    <property type="entry name" value="Cation efflux protein transmembrane domain"/>
    <property type="match status" value="1"/>
</dbReference>
<dbReference type="GO" id="GO:0006882">
    <property type="term" value="P:intracellular zinc ion homeostasis"/>
    <property type="evidence" value="ECO:0007669"/>
    <property type="project" value="TreeGrafter"/>
</dbReference>
<dbReference type="EMBL" id="QEAQ01000156">
    <property type="protein sequence ID" value="TPX54418.1"/>
    <property type="molecule type" value="Genomic_DNA"/>
</dbReference>
<evidence type="ECO:0000313" key="11">
    <source>
        <dbReference type="Proteomes" id="UP000318582"/>
    </source>
</evidence>
<dbReference type="Proteomes" id="UP000318582">
    <property type="component" value="Unassembled WGS sequence"/>
</dbReference>
<organism evidence="10 11">
    <name type="scientific">Powellomyces hirtus</name>
    <dbReference type="NCBI Taxonomy" id="109895"/>
    <lineage>
        <taxon>Eukaryota</taxon>
        <taxon>Fungi</taxon>
        <taxon>Fungi incertae sedis</taxon>
        <taxon>Chytridiomycota</taxon>
        <taxon>Chytridiomycota incertae sedis</taxon>
        <taxon>Chytridiomycetes</taxon>
        <taxon>Spizellomycetales</taxon>
        <taxon>Powellomycetaceae</taxon>
        <taxon>Powellomyces</taxon>
    </lineage>
</organism>
<feature type="compositionally biased region" description="Polar residues" evidence="7">
    <location>
        <begin position="365"/>
        <end position="383"/>
    </location>
</feature>
<comment type="caution">
    <text evidence="10">The sequence shown here is derived from an EMBL/GenBank/DDBJ whole genome shotgun (WGS) entry which is preliminary data.</text>
</comment>
<evidence type="ECO:0000256" key="6">
    <source>
        <dbReference type="ARBA" id="ARBA00023136"/>
    </source>
</evidence>
<evidence type="ECO:0000256" key="8">
    <source>
        <dbReference type="SAM" id="Phobius"/>
    </source>
</evidence>
<feature type="transmembrane region" description="Helical" evidence="8">
    <location>
        <begin position="115"/>
        <end position="135"/>
    </location>
</feature>
<comment type="subcellular location">
    <subcellularLocation>
        <location evidence="1">Membrane</location>
        <topology evidence="1">Multi-pass membrane protein</topology>
    </subcellularLocation>
</comment>
<dbReference type="PANTHER" id="PTHR45820:SF4">
    <property type="entry name" value="ZINC TRANSPORTER 63C, ISOFORM F"/>
    <property type="match status" value="1"/>
</dbReference>
<evidence type="ECO:0000256" key="4">
    <source>
        <dbReference type="ARBA" id="ARBA00022833"/>
    </source>
</evidence>
<name>A0A507DTZ9_9FUNG</name>
<evidence type="ECO:0000256" key="7">
    <source>
        <dbReference type="SAM" id="MobiDB-lite"/>
    </source>
</evidence>
<dbReference type="NCBIfam" id="TIGR01297">
    <property type="entry name" value="CDF"/>
    <property type="match status" value="1"/>
</dbReference>
<dbReference type="AlphaFoldDB" id="A0A507DTZ9"/>
<feature type="transmembrane region" description="Helical" evidence="8">
    <location>
        <begin position="12"/>
        <end position="37"/>
    </location>
</feature>
<feature type="transmembrane region" description="Helical" evidence="8">
    <location>
        <begin position="196"/>
        <end position="219"/>
    </location>
</feature>
<evidence type="ECO:0000256" key="5">
    <source>
        <dbReference type="ARBA" id="ARBA00022989"/>
    </source>
</evidence>
<keyword evidence="6 8" id="KW-0472">Membrane</keyword>
<reference evidence="10 11" key="1">
    <citation type="journal article" date="2019" name="Sci. Rep.">
        <title>Comparative genomics of chytrid fungi reveal insights into the obligate biotrophic and pathogenic lifestyle of Synchytrium endobioticum.</title>
        <authorList>
            <person name="van de Vossenberg B.T.L.H."/>
            <person name="Warris S."/>
            <person name="Nguyen H.D.T."/>
            <person name="van Gent-Pelzer M.P.E."/>
            <person name="Joly D.L."/>
            <person name="van de Geest H.C."/>
            <person name="Bonants P.J.M."/>
            <person name="Smith D.S."/>
            <person name="Levesque C.A."/>
            <person name="van der Lee T.A.J."/>
        </authorList>
    </citation>
    <scope>NUCLEOTIDE SEQUENCE [LARGE SCALE GENOMIC DNA]</scope>
    <source>
        <strain evidence="10 11">CBS 809.83</strain>
    </source>
</reference>
<comment type="similarity">
    <text evidence="2">Belongs to the cation diffusion facilitator (CDF) transporter (TC 2.A.4) family. SLC30A subfamily.</text>
</comment>
<evidence type="ECO:0000313" key="10">
    <source>
        <dbReference type="EMBL" id="TPX54418.1"/>
    </source>
</evidence>
<accession>A0A507DTZ9</accession>
<feature type="transmembrane region" description="Helical" evidence="8">
    <location>
        <begin position="83"/>
        <end position="103"/>
    </location>
</feature>
<keyword evidence="11" id="KW-1185">Reference proteome</keyword>
<evidence type="ECO:0000259" key="9">
    <source>
        <dbReference type="Pfam" id="PF01545"/>
    </source>
</evidence>
<evidence type="ECO:0000256" key="1">
    <source>
        <dbReference type="ARBA" id="ARBA00004141"/>
    </source>
</evidence>
<evidence type="ECO:0000256" key="2">
    <source>
        <dbReference type="ARBA" id="ARBA00008873"/>
    </source>
</evidence>
<dbReference type="InterPro" id="IPR027469">
    <property type="entry name" value="Cation_efflux_TMD_sf"/>
</dbReference>
<dbReference type="GO" id="GO:0005385">
    <property type="term" value="F:zinc ion transmembrane transporter activity"/>
    <property type="evidence" value="ECO:0007669"/>
    <property type="project" value="TreeGrafter"/>
</dbReference>
<dbReference type="InterPro" id="IPR058533">
    <property type="entry name" value="Cation_efflux_TM"/>
</dbReference>
<dbReference type="InterPro" id="IPR002524">
    <property type="entry name" value="Cation_efflux"/>
</dbReference>
<keyword evidence="5 8" id="KW-1133">Transmembrane helix</keyword>
<sequence length="389" mass="42009">MPIFKLSRQVRLGVMCVGTTSYFLVEIIVGHLAGSIALVADSFHMLSDIISMLVAWYAITLAARTARNNQYTYGWQRAEILGALVNGVFLLALCFTIVVEALQRFFEPQTLEDPRLVLIVGGVGLAINLVGLGLFHEHGHTHRNGDTKTTDSIIEASLSPGEISVSTGRLSSNLARDSAATASNSNSSSHMNMRGVFLHVLGDALGSIGVMVSALVNMYCRGKWVQYVDPIASLVIAVILVAGTIPLVRNASLILLQGAPLGIEMEALKTEILKVNGVLAVHEFHVWQLAEGKSVASVHALIESPGCRDCHDRKKEGGISVDAATDAERPYMDIALDIKMLLHKYGIHSTTVQPEIVSRTEEACDNTSPDGNDSETSAVQRDNMSFKVF</sequence>
<proteinExistence type="inferred from homology"/>
<feature type="transmembrane region" description="Helical" evidence="8">
    <location>
        <begin position="43"/>
        <end position="63"/>
    </location>
</feature>
<evidence type="ECO:0000256" key="3">
    <source>
        <dbReference type="ARBA" id="ARBA00022692"/>
    </source>
</evidence>
<dbReference type="GO" id="GO:0016020">
    <property type="term" value="C:membrane"/>
    <property type="evidence" value="ECO:0007669"/>
    <property type="project" value="UniProtKB-SubCell"/>
</dbReference>
<feature type="transmembrane region" description="Helical" evidence="8">
    <location>
        <begin position="231"/>
        <end position="248"/>
    </location>
</feature>